<evidence type="ECO:0000313" key="3">
    <source>
        <dbReference type="Proteomes" id="UP000626109"/>
    </source>
</evidence>
<name>A0A813M094_POLGL</name>
<dbReference type="EMBL" id="CAJNNW010037187">
    <property type="protein sequence ID" value="CAE8740003.1"/>
    <property type="molecule type" value="Genomic_DNA"/>
</dbReference>
<feature type="region of interest" description="Disordered" evidence="1">
    <location>
        <begin position="384"/>
        <end position="426"/>
    </location>
</feature>
<organism evidence="2 3">
    <name type="scientific">Polarella glacialis</name>
    <name type="common">Dinoflagellate</name>
    <dbReference type="NCBI Taxonomy" id="89957"/>
    <lineage>
        <taxon>Eukaryota</taxon>
        <taxon>Sar</taxon>
        <taxon>Alveolata</taxon>
        <taxon>Dinophyceae</taxon>
        <taxon>Suessiales</taxon>
        <taxon>Suessiaceae</taxon>
        <taxon>Polarella</taxon>
    </lineage>
</organism>
<feature type="compositionally biased region" description="Basic and acidic residues" evidence="1">
    <location>
        <begin position="392"/>
        <end position="411"/>
    </location>
</feature>
<gene>
    <name evidence="2" type="ORF">PGLA2088_LOCUS49837</name>
</gene>
<dbReference type="AlphaFoldDB" id="A0A813M094"/>
<comment type="caution">
    <text evidence="2">The sequence shown here is derived from an EMBL/GenBank/DDBJ whole genome shotgun (WGS) entry which is preliminary data.</text>
</comment>
<sequence>MTLGALTNPPVIHKLAALSGAPSSPDNLVINVWKRFKVGMDLHRTSAFAAFCGHRLREMSRQTPRWARISACADIFLKLSAGREVPVKISGGHNQVYERKLLAERCRTRWIQGFSDWHTALLPAPMTAVANAVGYFSQLIKSKELGNEARAAFDVIPSNEASTVAAAPAGTWWRTWGPIFATYTYEDVANSRTTVYMRRNLLRMGSSHTIARCDGQGPKVTFTEGSNFLANRVRKVMGMNQGMTFKIFMDDKLVAVAEETSHGFESLTFREEDSGRSESSSVLKERHFHGLYDLWLVKNDEKSILPNYVASATTLLLAFHTINHDATSKGAASNESPNFLEKPPPTLAAGQVLDEQQESSSSVTGQATAVAQAAEQAFASVAQKAADGASAEIREELPDRRQQPEEKKADQEVGAVVTEQAVDVAP</sequence>
<evidence type="ECO:0000256" key="1">
    <source>
        <dbReference type="SAM" id="MobiDB-lite"/>
    </source>
</evidence>
<reference evidence="2" key="1">
    <citation type="submission" date="2021-02" db="EMBL/GenBank/DDBJ databases">
        <authorList>
            <person name="Dougan E. K."/>
            <person name="Rhodes N."/>
            <person name="Thang M."/>
            <person name="Chan C."/>
        </authorList>
    </citation>
    <scope>NUCLEOTIDE SEQUENCE</scope>
</reference>
<dbReference type="Proteomes" id="UP000626109">
    <property type="component" value="Unassembled WGS sequence"/>
</dbReference>
<evidence type="ECO:0000313" key="2">
    <source>
        <dbReference type="EMBL" id="CAE8740003.1"/>
    </source>
</evidence>
<proteinExistence type="predicted"/>
<protein>
    <submittedName>
        <fullName evidence="2">Uncharacterized protein</fullName>
    </submittedName>
</protein>
<accession>A0A813M094</accession>
<feature type="region of interest" description="Disordered" evidence="1">
    <location>
        <begin position="327"/>
        <end position="346"/>
    </location>
</feature>